<feature type="chain" id="PRO_5047100758" evidence="1">
    <location>
        <begin position="21"/>
        <end position="680"/>
    </location>
</feature>
<evidence type="ECO:0000256" key="1">
    <source>
        <dbReference type="SAM" id="SignalP"/>
    </source>
</evidence>
<accession>A0ABU1YL20</accession>
<dbReference type="PANTHER" id="PTHR35803">
    <property type="entry name" value="GLUCAN 1,4-ALPHA-GLUCOSIDASE SUSB-RELATED"/>
    <property type="match status" value="1"/>
</dbReference>
<feature type="domain" description="Glycosyl-hydrolase 97 N-terminal" evidence="3">
    <location>
        <begin position="27"/>
        <end position="275"/>
    </location>
</feature>
<feature type="domain" description="Glycosyl-hydrolase 97 catalytic" evidence="2">
    <location>
        <begin position="293"/>
        <end position="481"/>
    </location>
</feature>
<dbReference type="EMBL" id="JAVDXU010000001">
    <property type="protein sequence ID" value="MDR7269428.1"/>
    <property type="molecule type" value="Genomic_DNA"/>
</dbReference>
<dbReference type="Pfam" id="PF10566">
    <property type="entry name" value="Glyco_hydro_97"/>
    <property type="match status" value="1"/>
</dbReference>
<name>A0ABU1YL20_ROSSA</name>
<dbReference type="Gene3D" id="3.20.20.70">
    <property type="entry name" value="Aldolase class I"/>
    <property type="match status" value="1"/>
</dbReference>
<dbReference type="Proteomes" id="UP001180453">
    <property type="component" value="Unassembled WGS sequence"/>
</dbReference>
<dbReference type="RefSeq" id="WP_310264133.1">
    <property type="nucleotide sequence ID" value="NZ_JAVDXU010000001.1"/>
</dbReference>
<dbReference type="InterPro" id="IPR052720">
    <property type="entry name" value="Glycosyl_hydrolase_97"/>
</dbReference>
<dbReference type="InterPro" id="IPR014718">
    <property type="entry name" value="GH-type_carb-bd"/>
</dbReference>
<keyword evidence="1" id="KW-0732">Signal</keyword>
<keyword evidence="5" id="KW-0326">Glycosidase</keyword>
<proteinExistence type="predicted"/>
<feature type="signal peptide" evidence="1">
    <location>
        <begin position="1"/>
        <end position="20"/>
    </location>
</feature>
<sequence>MLTRRLFAFLALAFCTAAQADETLATVSSPDKQLVVTLQLTGEGRLAYRVDRGGKPLVHASRLGLLLANAHQLDGGFKLVGQKTTDHDETWEQPWGESRRVRSHYRELMLELSQPGQGGRAMGLRFRVFDDGFGFRYELPEQPQLPIARISDELTEFDIAEPATAWWIPAGEALVLEYPVQRTPLAEVGLANTPLTMRTRSGLHLALHEAALVDYASMWVRKVGGQKLRAQLAPSASGATVFKQGAFATPWRTLRVATSAGALYESNLELNLNEPNQLGDVSWFQPGKFVGVWWEMHLDRSSWSSGPKHGATTANTKRHIDFAAKHGFRGVLVEGWNLGWDGNWVGSASSFDYLKSMPDFDLEAVAAYAKAKGVRLVGHHETGGNVARYETQMDAAYALYAKHGVDVVKSGYVTDAGTAQFANANGNGTHFGFTESQEGVRHFVNAVREAARHKIAIDTHEPVKDTGLRRTWPNWVSREGARGQEFNAWGDPINAVDHEVNLVFTRMLSGPMDYTPGIVSLDGAGDRKLNSTQAKQLALYVVLYSPVVMVPDLIEHYERWPQAFQFIKDVPTDWETTKVIHGELGEVATIARKDRRSEDWYVGAITNGDGRRLTLSLGFLDPQRRYRAEIYRDGDQADYRDAQHRFDLVTEQVTVKSTDTLPLRLAPGGGQAIRFLALPR</sequence>
<evidence type="ECO:0000313" key="5">
    <source>
        <dbReference type="EMBL" id="MDR7269428.1"/>
    </source>
</evidence>
<keyword evidence="5" id="KW-0378">Hydrolase</keyword>
<dbReference type="InterPro" id="IPR019563">
    <property type="entry name" value="GH97_catalytic"/>
</dbReference>
<protein>
    <submittedName>
        <fullName evidence="5">Alpha-glucosidase</fullName>
        <ecNumber evidence="5">3.2.1.20</ecNumber>
    </submittedName>
</protein>
<comment type="caution">
    <text evidence="5">The sequence shown here is derived from an EMBL/GenBank/DDBJ whole genome shotgun (WGS) entry which is preliminary data.</text>
</comment>
<dbReference type="PANTHER" id="PTHR35803:SF1">
    <property type="entry name" value="GLUCAN 1,4-ALPHA-GLUCOSIDASE SUSB"/>
    <property type="match status" value="1"/>
</dbReference>
<evidence type="ECO:0000259" key="3">
    <source>
        <dbReference type="Pfam" id="PF14508"/>
    </source>
</evidence>
<dbReference type="Gene3D" id="2.70.98.10">
    <property type="match status" value="1"/>
</dbReference>
<dbReference type="InterPro" id="IPR029486">
    <property type="entry name" value="GH97_N"/>
</dbReference>
<dbReference type="InterPro" id="IPR017853">
    <property type="entry name" value="GH"/>
</dbReference>
<dbReference type="Pfam" id="PF14509">
    <property type="entry name" value="GH97_C"/>
    <property type="match status" value="1"/>
</dbReference>
<dbReference type="InterPro" id="IPR029483">
    <property type="entry name" value="GH97_C"/>
</dbReference>
<organism evidence="5 6">
    <name type="scientific">Roseateles saccharophilus</name>
    <name type="common">Pseudomonas saccharophila</name>
    <dbReference type="NCBI Taxonomy" id="304"/>
    <lineage>
        <taxon>Bacteria</taxon>
        <taxon>Pseudomonadati</taxon>
        <taxon>Pseudomonadota</taxon>
        <taxon>Betaproteobacteria</taxon>
        <taxon>Burkholderiales</taxon>
        <taxon>Sphaerotilaceae</taxon>
        <taxon>Roseateles</taxon>
    </lineage>
</organism>
<dbReference type="Pfam" id="PF14508">
    <property type="entry name" value="GH97_N"/>
    <property type="match status" value="1"/>
</dbReference>
<feature type="domain" description="Glycosyl-hydrolase 97 C-terminal oligomerisation" evidence="4">
    <location>
        <begin position="573"/>
        <end position="675"/>
    </location>
</feature>
<dbReference type="SUPFAM" id="SSF51445">
    <property type="entry name" value="(Trans)glycosidases"/>
    <property type="match status" value="1"/>
</dbReference>
<dbReference type="EC" id="3.2.1.20" evidence="5"/>
<keyword evidence="6" id="KW-1185">Reference proteome</keyword>
<gene>
    <name evidence="5" type="ORF">J2X20_002057</name>
</gene>
<evidence type="ECO:0000313" key="6">
    <source>
        <dbReference type="Proteomes" id="UP001180453"/>
    </source>
</evidence>
<reference evidence="5 6" key="1">
    <citation type="submission" date="2023-07" db="EMBL/GenBank/DDBJ databases">
        <title>Sorghum-associated microbial communities from plants grown in Nebraska, USA.</title>
        <authorList>
            <person name="Schachtman D."/>
        </authorList>
    </citation>
    <scope>NUCLEOTIDE SEQUENCE [LARGE SCALE GENOMIC DNA]</scope>
    <source>
        <strain evidence="5 6">BE314</strain>
    </source>
</reference>
<evidence type="ECO:0000259" key="2">
    <source>
        <dbReference type="Pfam" id="PF10566"/>
    </source>
</evidence>
<dbReference type="GO" id="GO:0004558">
    <property type="term" value="F:alpha-1,4-glucosidase activity"/>
    <property type="evidence" value="ECO:0007669"/>
    <property type="project" value="UniProtKB-EC"/>
</dbReference>
<dbReference type="InterPro" id="IPR013785">
    <property type="entry name" value="Aldolase_TIM"/>
</dbReference>
<evidence type="ECO:0000259" key="4">
    <source>
        <dbReference type="Pfam" id="PF14509"/>
    </source>
</evidence>